<dbReference type="PROSITE" id="PS50850">
    <property type="entry name" value="MFS"/>
    <property type="match status" value="1"/>
</dbReference>
<gene>
    <name evidence="6" type="ORF">AWB67_07598</name>
</gene>
<keyword evidence="1 4" id="KW-0812">Transmembrane</keyword>
<organism evidence="6 7">
    <name type="scientific">Caballeronia terrestris</name>
    <dbReference type="NCBI Taxonomy" id="1226301"/>
    <lineage>
        <taxon>Bacteria</taxon>
        <taxon>Pseudomonadati</taxon>
        <taxon>Pseudomonadota</taxon>
        <taxon>Betaproteobacteria</taxon>
        <taxon>Burkholderiales</taxon>
        <taxon>Burkholderiaceae</taxon>
        <taxon>Caballeronia</taxon>
    </lineage>
</organism>
<dbReference type="InterPro" id="IPR020846">
    <property type="entry name" value="MFS_dom"/>
</dbReference>
<dbReference type="SUPFAM" id="SSF103473">
    <property type="entry name" value="MFS general substrate transporter"/>
    <property type="match status" value="1"/>
</dbReference>
<name>A0A158L646_9BURK</name>
<evidence type="ECO:0000313" key="6">
    <source>
        <dbReference type="EMBL" id="SAL88443.1"/>
    </source>
</evidence>
<dbReference type="Gene3D" id="1.20.1250.20">
    <property type="entry name" value="MFS general substrate transporter like domains"/>
    <property type="match status" value="1"/>
</dbReference>
<feature type="domain" description="Major facilitator superfamily (MFS) profile" evidence="5">
    <location>
        <begin position="1"/>
        <end position="82"/>
    </location>
</feature>
<proteinExistence type="predicted"/>
<evidence type="ECO:0000259" key="5">
    <source>
        <dbReference type="PROSITE" id="PS50850"/>
    </source>
</evidence>
<feature type="transmembrane region" description="Helical" evidence="4">
    <location>
        <begin position="29"/>
        <end position="48"/>
    </location>
</feature>
<dbReference type="AlphaFoldDB" id="A0A158L646"/>
<dbReference type="Proteomes" id="UP000054925">
    <property type="component" value="Unassembled WGS sequence"/>
</dbReference>
<feature type="transmembrane region" description="Helical" evidence="4">
    <location>
        <begin position="60"/>
        <end position="78"/>
    </location>
</feature>
<evidence type="ECO:0000313" key="7">
    <source>
        <dbReference type="Proteomes" id="UP000054925"/>
    </source>
</evidence>
<dbReference type="GO" id="GO:0022857">
    <property type="term" value="F:transmembrane transporter activity"/>
    <property type="evidence" value="ECO:0007669"/>
    <property type="project" value="InterPro"/>
</dbReference>
<keyword evidence="2 4" id="KW-1133">Transmembrane helix</keyword>
<dbReference type="EMBL" id="FCOL02000481">
    <property type="protein sequence ID" value="SAL88443.1"/>
    <property type="molecule type" value="Genomic_DNA"/>
</dbReference>
<comment type="caution">
    <text evidence="6">The sequence shown here is derived from an EMBL/GenBank/DDBJ whole genome shotgun (WGS) entry which is preliminary data.</text>
</comment>
<reference evidence="6" key="1">
    <citation type="submission" date="2016-01" db="EMBL/GenBank/DDBJ databases">
        <authorList>
            <person name="Peeters C."/>
        </authorList>
    </citation>
    <scope>NUCLEOTIDE SEQUENCE [LARGE SCALE GENOMIC DNA]</scope>
    <source>
        <strain evidence="6">LMG 22937</strain>
    </source>
</reference>
<evidence type="ECO:0000256" key="1">
    <source>
        <dbReference type="ARBA" id="ARBA00022692"/>
    </source>
</evidence>
<evidence type="ECO:0000256" key="3">
    <source>
        <dbReference type="ARBA" id="ARBA00023136"/>
    </source>
</evidence>
<dbReference type="InterPro" id="IPR036259">
    <property type="entry name" value="MFS_trans_sf"/>
</dbReference>
<accession>A0A158L646</accession>
<evidence type="ECO:0000256" key="2">
    <source>
        <dbReference type="ARBA" id="ARBA00022989"/>
    </source>
</evidence>
<keyword evidence="3 4" id="KW-0472">Membrane</keyword>
<evidence type="ECO:0000256" key="4">
    <source>
        <dbReference type="SAM" id="Phobius"/>
    </source>
</evidence>
<sequence length="82" mass="8954">MLCWLTCLVVLGALFPSYPTDFLHLGIAKMRFVLSAIGFSGALGALTMPALTDRLGRKPVMILSVIAAFLFLLCSRPVTRIR</sequence>
<protein>
    <submittedName>
        <fullName evidence="6">Major facilitator transporter</fullName>
    </submittedName>
</protein>
<keyword evidence="7" id="KW-1185">Reference proteome</keyword>